<evidence type="ECO:0000256" key="1">
    <source>
        <dbReference type="SAM" id="MobiDB-lite"/>
    </source>
</evidence>
<proteinExistence type="predicted"/>
<gene>
    <name evidence="2" type="ORF">PsYK624_056460</name>
</gene>
<comment type="caution">
    <text evidence="2">The sequence shown here is derived from an EMBL/GenBank/DDBJ whole genome shotgun (WGS) entry which is preliminary data.</text>
</comment>
<dbReference type="EMBL" id="BPQB01000013">
    <property type="protein sequence ID" value="GJE89543.1"/>
    <property type="molecule type" value="Genomic_DNA"/>
</dbReference>
<dbReference type="AlphaFoldDB" id="A0A9P3G757"/>
<name>A0A9P3G757_9APHY</name>
<evidence type="ECO:0000313" key="2">
    <source>
        <dbReference type="EMBL" id="GJE89543.1"/>
    </source>
</evidence>
<reference evidence="2 3" key="1">
    <citation type="submission" date="2021-08" db="EMBL/GenBank/DDBJ databases">
        <title>Draft Genome Sequence of Phanerochaete sordida strain YK-624.</title>
        <authorList>
            <person name="Mori T."/>
            <person name="Dohra H."/>
            <person name="Suzuki T."/>
            <person name="Kawagishi H."/>
            <person name="Hirai H."/>
        </authorList>
    </citation>
    <scope>NUCLEOTIDE SEQUENCE [LARGE SCALE GENOMIC DNA]</scope>
    <source>
        <strain evidence="2 3">YK-624</strain>
    </source>
</reference>
<dbReference type="Proteomes" id="UP000703269">
    <property type="component" value="Unassembled WGS sequence"/>
</dbReference>
<evidence type="ECO:0000313" key="3">
    <source>
        <dbReference type="Proteomes" id="UP000703269"/>
    </source>
</evidence>
<feature type="region of interest" description="Disordered" evidence="1">
    <location>
        <begin position="71"/>
        <end position="96"/>
    </location>
</feature>
<organism evidence="2 3">
    <name type="scientific">Phanerochaete sordida</name>
    <dbReference type="NCBI Taxonomy" id="48140"/>
    <lineage>
        <taxon>Eukaryota</taxon>
        <taxon>Fungi</taxon>
        <taxon>Dikarya</taxon>
        <taxon>Basidiomycota</taxon>
        <taxon>Agaricomycotina</taxon>
        <taxon>Agaricomycetes</taxon>
        <taxon>Polyporales</taxon>
        <taxon>Phanerochaetaceae</taxon>
        <taxon>Phanerochaete</taxon>
    </lineage>
</organism>
<protein>
    <submittedName>
        <fullName evidence="2">Uncharacterized protein</fullName>
    </submittedName>
</protein>
<sequence length="96" mass="10335">MTWRSSCLPPDNCGRAHPTPHTHNTQRSAPAPAALLVPARRHGTRKRTQHRLRALHTCRAIAAGAGARAAQAHAAPRGTSRQAFARQKAPIPATTR</sequence>
<accession>A0A9P3G757</accession>
<feature type="region of interest" description="Disordered" evidence="1">
    <location>
        <begin position="1"/>
        <end position="33"/>
    </location>
</feature>
<keyword evidence="3" id="KW-1185">Reference proteome</keyword>